<dbReference type="GO" id="GO:0003700">
    <property type="term" value="F:DNA-binding transcription factor activity"/>
    <property type="evidence" value="ECO:0007669"/>
    <property type="project" value="InterPro"/>
</dbReference>
<evidence type="ECO:0000256" key="3">
    <source>
        <dbReference type="ARBA" id="ARBA00023163"/>
    </source>
</evidence>
<dbReference type="GO" id="GO:0003677">
    <property type="term" value="F:DNA binding"/>
    <property type="evidence" value="ECO:0007669"/>
    <property type="project" value="UniProtKB-KW"/>
</dbReference>
<keyword evidence="6" id="KW-1185">Reference proteome</keyword>
<proteinExistence type="predicted"/>
<dbReference type="RefSeq" id="WP_108384578.1">
    <property type="nucleotide sequence ID" value="NZ_QBUD01000001.1"/>
</dbReference>
<evidence type="ECO:0000313" key="5">
    <source>
        <dbReference type="EMBL" id="PUB18873.1"/>
    </source>
</evidence>
<evidence type="ECO:0000313" key="6">
    <source>
        <dbReference type="Proteomes" id="UP000244523"/>
    </source>
</evidence>
<dbReference type="InterPro" id="IPR036388">
    <property type="entry name" value="WH-like_DNA-bd_sf"/>
</dbReference>
<evidence type="ECO:0000256" key="2">
    <source>
        <dbReference type="ARBA" id="ARBA00023125"/>
    </source>
</evidence>
<dbReference type="OrthoDB" id="9790747at2"/>
<evidence type="ECO:0000259" key="4">
    <source>
        <dbReference type="PROSITE" id="PS50987"/>
    </source>
</evidence>
<dbReference type="InterPro" id="IPR036390">
    <property type="entry name" value="WH_DNA-bd_sf"/>
</dbReference>
<reference evidence="5 6" key="1">
    <citation type="submission" date="2018-04" db="EMBL/GenBank/DDBJ databases">
        <title>Genomic Encyclopedia of Archaeal and Bacterial Type Strains, Phase II (KMG-II): from individual species to whole genera.</title>
        <authorList>
            <person name="Goeker M."/>
        </authorList>
    </citation>
    <scope>NUCLEOTIDE SEQUENCE [LARGE SCALE GENOMIC DNA]</scope>
    <source>
        <strain evidence="5 6">DSM 29955</strain>
    </source>
</reference>
<accession>A0A2T6KQN3</accession>
<dbReference type="PRINTS" id="PR00778">
    <property type="entry name" value="HTHARSR"/>
</dbReference>
<dbReference type="PROSITE" id="PS50987">
    <property type="entry name" value="HTH_ARSR_2"/>
    <property type="match status" value="1"/>
</dbReference>
<feature type="domain" description="HTH arsR-type" evidence="4">
    <location>
        <begin position="1"/>
        <end position="89"/>
    </location>
</feature>
<name>A0A2T6KQN3_9RHOB</name>
<dbReference type="AlphaFoldDB" id="A0A2T6KQN3"/>
<keyword evidence="2" id="KW-0238">DNA-binding</keyword>
<dbReference type="Proteomes" id="UP000244523">
    <property type="component" value="Unassembled WGS sequence"/>
</dbReference>
<dbReference type="Gene3D" id="1.10.10.10">
    <property type="entry name" value="Winged helix-like DNA-binding domain superfamily/Winged helix DNA-binding domain"/>
    <property type="match status" value="1"/>
</dbReference>
<dbReference type="InterPro" id="IPR011991">
    <property type="entry name" value="ArsR-like_HTH"/>
</dbReference>
<dbReference type="PANTHER" id="PTHR33154">
    <property type="entry name" value="TRANSCRIPTIONAL REGULATOR, ARSR FAMILY"/>
    <property type="match status" value="1"/>
</dbReference>
<dbReference type="Pfam" id="PF12840">
    <property type="entry name" value="HTH_20"/>
    <property type="match status" value="1"/>
</dbReference>
<evidence type="ECO:0000256" key="1">
    <source>
        <dbReference type="ARBA" id="ARBA00023015"/>
    </source>
</evidence>
<dbReference type="CDD" id="cd00090">
    <property type="entry name" value="HTH_ARSR"/>
    <property type="match status" value="1"/>
</dbReference>
<dbReference type="SMART" id="SM00418">
    <property type="entry name" value="HTH_ARSR"/>
    <property type="match status" value="1"/>
</dbReference>
<dbReference type="PANTHER" id="PTHR33154:SF33">
    <property type="entry name" value="TRANSCRIPTIONAL REPRESSOR SDPR"/>
    <property type="match status" value="1"/>
</dbReference>
<protein>
    <submittedName>
        <fullName evidence="5">ArsR family transcriptional regulator</fullName>
    </submittedName>
</protein>
<keyword evidence="1" id="KW-0805">Transcription regulation</keyword>
<comment type="caution">
    <text evidence="5">The sequence shown here is derived from an EMBL/GenBank/DDBJ whole genome shotgun (WGS) entry which is preliminary data.</text>
</comment>
<keyword evidence="3" id="KW-0804">Transcription</keyword>
<dbReference type="InterPro" id="IPR001845">
    <property type="entry name" value="HTH_ArsR_DNA-bd_dom"/>
</dbReference>
<dbReference type="NCBIfam" id="NF033788">
    <property type="entry name" value="HTH_metalloreg"/>
    <property type="match status" value="1"/>
</dbReference>
<organism evidence="5 6">
    <name type="scientific">Yoonia sediminilitoris</name>
    <dbReference type="NCBI Taxonomy" id="1286148"/>
    <lineage>
        <taxon>Bacteria</taxon>
        <taxon>Pseudomonadati</taxon>
        <taxon>Pseudomonadota</taxon>
        <taxon>Alphaproteobacteria</taxon>
        <taxon>Rhodobacterales</taxon>
        <taxon>Paracoccaceae</taxon>
        <taxon>Yoonia</taxon>
    </lineage>
</organism>
<dbReference type="SUPFAM" id="SSF46785">
    <property type="entry name" value="Winged helix' DNA-binding domain"/>
    <property type="match status" value="1"/>
</dbReference>
<dbReference type="InterPro" id="IPR051081">
    <property type="entry name" value="HTH_MetalResp_TranReg"/>
</dbReference>
<dbReference type="EMBL" id="QBUD01000001">
    <property type="protein sequence ID" value="PUB18873.1"/>
    <property type="molecule type" value="Genomic_DNA"/>
</dbReference>
<sequence>MSYVDAIEALADPTRRQIIDRLRGGGLPVGAIAEGMAVSRPAVSQHLRVLSDAGLLTVTPLGNKRLYAIAPDGVDDLRAYLDGLWDDALAAFARAADAQAKGKTHD</sequence>
<gene>
    <name evidence="5" type="ORF">C8N45_101464</name>
</gene>